<dbReference type="Pfam" id="PF00994">
    <property type="entry name" value="MoCF_biosynth"/>
    <property type="match status" value="1"/>
</dbReference>
<dbReference type="PANTHER" id="PTHR13939">
    <property type="entry name" value="NICOTINAMIDE-NUCLEOTIDE AMIDOHYDROLASE PNCC"/>
    <property type="match status" value="1"/>
</dbReference>
<dbReference type="InterPro" id="IPR036653">
    <property type="entry name" value="CinA-like_C"/>
</dbReference>
<dbReference type="AlphaFoldDB" id="S5DVV7"/>
<dbReference type="SMART" id="SM00852">
    <property type="entry name" value="MoCF_biosynth"/>
    <property type="match status" value="1"/>
</dbReference>
<dbReference type="InterPro" id="IPR036425">
    <property type="entry name" value="MoaB/Mog-like_dom_sf"/>
</dbReference>
<dbReference type="PANTHER" id="PTHR13939:SF0">
    <property type="entry name" value="NMN AMIDOHYDROLASE-LIKE PROTEIN YFAY"/>
    <property type="match status" value="1"/>
</dbReference>
<evidence type="ECO:0000259" key="1">
    <source>
        <dbReference type="SMART" id="SM00852"/>
    </source>
</evidence>
<evidence type="ECO:0000313" key="2">
    <source>
        <dbReference type="EMBL" id="AGQ19117.1"/>
    </source>
</evidence>
<dbReference type="Pfam" id="PF02464">
    <property type="entry name" value="CinA"/>
    <property type="match status" value="1"/>
</dbReference>
<dbReference type="InterPro" id="IPR050101">
    <property type="entry name" value="CinA"/>
</dbReference>
<dbReference type="Gene3D" id="3.40.980.10">
    <property type="entry name" value="MoaB/Mog-like domain"/>
    <property type="match status" value="1"/>
</dbReference>
<accession>S5DVV7</accession>
<dbReference type="SUPFAM" id="SSF53218">
    <property type="entry name" value="Molybdenum cofactor biosynthesis proteins"/>
    <property type="match status" value="1"/>
</dbReference>
<dbReference type="Gene3D" id="3.90.950.20">
    <property type="entry name" value="CinA-like"/>
    <property type="match status" value="1"/>
</dbReference>
<dbReference type="CDD" id="cd00885">
    <property type="entry name" value="cinA"/>
    <property type="match status" value="1"/>
</dbReference>
<reference evidence="2" key="1">
    <citation type="journal article" date="2013" name="Sci. Rep.">
        <title>Metagenomics uncovers a new group of low GC and ultra-small marine Actinobacteria.</title>
        <authorList>
            <person name="Ghai R."/>
            <person name="Mizuno C.M."/>
            <person name="Picazo A."/>
            <person name="Camacho A."/>
            <person name="Rodriguez-Valera F."/>
        </authorList>
    </citation>
    <scope>NUCLEOTIDE SEQUENCE</scope>
</reference>
<dbReference type="InterPro" id="IPR008135">
    <property type="entry name" value="Competence-induced_CinA"/>
</dbReference>
<sequence length="397" mass="44205">MNIALLSVGTEILLGDTVNTNLASLGQILYSNGFMLSSEKTVSDDKEMIQDAINEMLQNNDVIITCGGIGPTEDDFTKEVISEMLNLTLIVDEDHLTWMKSRWESRGMNMPSTNIKQAEIPEGATKLNNTTGTSPGIYIEHKNKHIFILPGPPREFIPLVTDELIPFLNNKFTKVEKDYEFILFFNEAESALAEKIDNFKPEGLDIAYLASKGIIKLRIDKNSVSDSLLKDFKYQIENTLKENILSYENIPASKVLLNKLKENDYTISLVESVTGGAFSKELVNHAGASETLIASNVLYSMDAKKELLNSEPIDDWKILTENLAIESMNKYNSSIGLAVLGEAGPIPSSNYKIGEIFISICIGGEISNFTHKLRGNREDIINRAVNNCIWDLLNLIK</sequence>
<dbReference type="SUPFAM" id="SSF142433">
    <property type="entry name" value="CinA-like"/>
    <property type="match status" value="1"/>
</dbReference>
<dbReference type="InterPro" id="IPR008136">
    <property type="entry name" value="CinA_C"/>
</dbReference>
<proteinExistence type="predicted"/>
<dbReference type="InterPro" id="IPR001453">
    <property type="entry name" value="MoaB/Mog_dom"/>
</dbReference>
<dbReference type="PIRSF" id="PIRSF006728">
    <property type="entry name" value="CinA"/>
    <property type="match status" value="1"/>
</dbReference>
<dbReference type="EMBL" id="KC811123">
    <property type="protein sequence ID" value="AGQ19117.1"/>
    <property type="molecule type" value="Genomic_DNA"/>
</dbReference>
<protein>
    <submittedName>
        <fullName evidence="2">Competence/damage-inducible protein CinA N-terminal domain</fullName>
    </submittedName>
</protein>
<organism evidence="2">
    <name type="scientific">Candidatus Actinomarina minuta</name>
    <dbReference type="NCBI Taxonomy" id="1389454"/>
    <lineage>
        <taxon>Bacteria</taxon>
        <taxon>Bacillati</taxon>
        <taxon>Actinomycetota</taxon>
        <taxon>Actinomycetes</taxon>
        <taxon>Candidatus Actinomarinidae</taxon>
        <taxon>Candidatus Actinomarinales</taxon>
        <taxon>Candidatus Actinomarineae</taxon>
        <taxon>Candidatus Actinomarinaceae</taxon>
        <taxon>Candidatus Actinomarina</taxon>
    </lineage>
</organism>
<name>S5DVV7_9ACTN</name>
<feature type="domain" description="MoaB/Mog" evidence="1">
    <location>
        <begin position="4"/>
        <end position="171"/>
    </location>
</feature>